<dbReference type="InterPro" id="IPR027417">
    <property type="entry name" value="P-loop_NTPase"/>
</dbReference>
<evidence type="ECO:0000256" key="2">
    <source>
        <dbReference type="ARBA" id="ARBA00022741"/>
    </source>
</evidence>
<dbReference type="InterPro" id="IPR050304">
    <property type="entry name" value="MT-severing_AAA_ATPase"/>
</dbReference>
<evidence type="ECO:0000256" key="5">
    <source>
        <dbReference type="SAM" id="MobiDB-lite"/>
    </source>
</evidence>
<dbReference type="GO" id="GO:0016887">
    <property type="term" value="F:ATP hydrolysis activity"/>
    <property type="evidence" value="ECO:0007669"/>
    <property type="project" value="InterPro"/>
</dbReference>
<evidence type="ECO:0000259" key="6">
    <source>
        <dbReference type="SMART" id="SM00382"/>
    </source>
</evidence>
<dbReference type="Pfam" id="PF09336">
    <property type="entry name" value="Vps4_C"/>
    <property type="match status" value="1"/>
</dbReference>
<feature type="domain" description="AAA+ ATPase" evidence="6">
    <location>
        <begin position="415"/>
        <end position="513"/>
    </location>
</feature>
<dbReference type="GO" id="GO:0005524">
    <property type="term" value="F:ATP binding"/>
    <property type="evidence" value="ECO:0007669"/>
    <property type="project" value="UniProtKB-KW"/>
</dbReference>
<dbReference type="Proteomes" id="UP000326759">
    <property type="component" value="Unassembled WGS sequence"/>
</dbReference>
<dbReference type="PANTHER" id="PTHR23074">
    <property type="entry name" value="AAA DOMAIN-CONTAINING"/>
    <property type="match status" value="1"/>
</dbReference>
<dbReference type="FunFam" id="1.10.8.60:FF:000022">
    <property type="entry name" value="Fidgetin like 1"/>
    <property type="match status" value="1"/>
</dbReference>
<protein>
    <submittedName>
        <fullName evidence="7">Fidgetin-like protein 1</fullName>
    </submittedName>
</protein>
<gene>
    <name evidence="7" type="primary">fignl1</name>
    <name evidence="7" type="ORF">Anas_06833</name>
</gene>
<dbReference type="Gene3D" id="3.40.50.300">
    <property type="entry name" value="P-loop containing nucleotide triphosphate hydrolases"/>
    <property type="match status" value="2"/>
</dbReference>
<comment type="caution">
    <text evidence="7">The sequence shown here is derived from an EMBL/GenBank/DDBJ whole genome shotgun (WGS) entry which is preliminary data.</text>
</comment>
<evidence type="ECO:0000313" key="8">
    <source>
        <dbReference type="Proteomes" id="UP000326759"/>
    </source>
</evidence>
<dbReference type="InterPro" id="IPR003593">
    <property type="entry name" value="AAA+_ATPase"/>
</dbReference>
<dbReference type="Gene3D" id="1.10.8.60">
    <property type="match status" value="1"/>
</dbReference>
<dbReference type="InterPro" id="IPR015415">
    <property type="entry name" value="Spast_Vps4_C"/>
</dbReference>
<dbReference type="InterPro" id="IPR003959">
    <property type="entry name" value="ATPase_AAA_core"/>
</dbReference>
<dbReference type="PANTHER" id="PTHR23074:SF17">
    <property type="entry name" value="FIDGETIN-LIKE PROTEIN 1"/>
    <property type="match status" value="1"/>
</dbReference>
<dbReference type="OrthoDB" id="10251136at2759"/>
<name>A0A5N5SP98_9CRUS</name>
<dbReference type="SMART" id="SM00382">
    <property type="entry name" value="AAA"/>
    <property type="match status" value="1"/>
</dbReference>
<keyword evidence="8" id="KW-1185">Reference proteome</keyword>
<dbReference type="EMBL" id="SEYY01022016">
    <property type="protein sequence ID" value="KAB7495873.1"/>
    <property type="molecule type" value="Genomic_DNA"/>
</dbReference>
<dbReference type="GO" id="GO:0008568">
    <property type="term" value="F:microtubule severing ATPase activity"/>
    <property type="evidence" value="ECO:0007669"/>
    <property type="project" value="TreeGrafter"/>
</dbReference>
<evidence type="ECO:0000256" key="3">
    <source>
        <dbReference type="ARBA" id="ARBA00022840"/>
    </source>
</evidence>
<dbReference type="InterPro" id="IPR041569">
    <property type="entry name" value="AAA_lid_3"/>
</dbReference>
<dbReference type="SUPFAM" id="SSF52540">
    <property type="entry name" value="P-loop containing nucleoside triphosphate hydrolases"/>
    <property type="match status" value="1"/>
</dbReference>
<accession>A0A5N5SP98</accession>
<dbReference type="AlphaFoldDB" id="A0A5N5SP98"/>
<keyword evidence="3 4" id="KW-0067">ATP-binding</keyword>
<dbReference type="Pfam" id="PF17862">
    <property type="entry name" value="AAA_lid_3"/>
    <property type="match status" value="1"/>
</dbReference>
<dbReference type="InterPro" id="IPR003960">
    <property type="entry name" value="ATPase_AAA_CS"/>
</dbReference>
<comment type="similarity">
    <text evidence="1 4">Belongs to the AAA ATPase family.</text>
</comment>
<dbReference type="Pfam" id="PF00004">
    <property type="entry name" value="AAA"/>
    <property type="match status" value="1"/>
</dbReference>
<sequence length="617" mass="69450">MDKTTEEAFAESWKIRNIDYDTQTSQSKVDTLRFCLPQLSILKETKRDFSDMWSLENEISVTQQAYAHLMDDNNRINNYADSILSLNKGFKNALFLCKESKKWRCNLTTQDLQSVLSSETPDDSKFDNEYAKLASLLRSKKTVKNEGRTLSNVEFKENSEVVPNFDILDESNLFTGEENSSPLLNSNMCEAISNQSHVREVKQNYLFGTEGQKEMNSKPLLQINNTEKPFSFQHFQNQPKPFNVASRDGSQIPRKGMDRQKKYPWEKLRNPVEEDVPKCPSFRTASHQLEIENMKKVGSGRGAPKDLYGNNKRSLGSRGIKSRFIPPVRKDDDSEGASSGLGECTSSPYTELMTDERLKNIDAKMVELIMNEIMDHGSPVAWDDIAGLELAKNTIQEIVVWPMLRPDIFTGLRGPPKGILLFGPPGTGKTMIGKCIASQSRSTFFSISASSLTSKWIGEGEKMVPCNVCCCEDGATTGDDDRILVVGATNRPQELDEAARRRLVKRLYIPLPDAVNKLSEICWLIKIHDLCEEDIKNVSEKADGYSGADMANLCREAALGPIRSIRFTDIQHISVDEVRPISVKDFIAALKAIRASVSNQDLNLYEEWNKKYGINSS</sequence>
<reference evidence="7 8" key="1">
    <citation type="journal article" date="2019" name="PLoS Biol.">
        <title>Sex chromosomes control vertical transmission of feminizing Wolbachia symbionts in an isopod.</title>
        <authorList>
            <person name="Becking T."/>
            <person name="Chebbi M.A."/>
            <person name="Giraud I."/>
            <person name="Moumen B."/>
            <person name="Laverre T."/>
            <person name="Caubet Y."/>
            <person name="Peccoud J."/>
            <person name="Gilbert C."/>
            <person name="Cordaux R."/>
        </authorList>
    </citation>
    <scope>NUCLEOTIDE SEQUENCE [LARGE SCALE GENOMIC DNA]</scope>
    <source>
        <strain evidence="7">ANa2</strain>
        <tissue evidence="7">Whole body excluding digestive tract and cuticle</tissue>
    </source>
</reference>
<feature type="region of interest" description="Disordered" evidence="5">
    <location>
        <begin position="235"/>
        <end position="258"/>
    </location>
</feature>
<dbReference type="PROSITE" id="PS00674">
    <property type="entry name" value="AAA"/>
    <property type="match status" value="1"/>
</dbReference>
<feature type="region of interest" description="Disordered" evidence="5">
    <location>
        <begin position="323"/>
        <end position="348"/>
    </location>
</feature>
<organism evidence="7 8">
    <name type="scientific">Armadillidium nasatum</name>
    <dbReference type="NCBI Taxonomy" id="96803"/>
    <lineage>
        <taxon>Eukaryota</taxon>
        <taxon>Metazoa</taxon>
        <taxon>Ecdysozoa</taxon>
        <taxon>Arthropoda</taxon>
        <taxon>Crustacea</taxon>
        <taxon>Multicrustacea</taxon>
        <taxon>Malacostraca</taxon>
        <taxon>Eumalacostraca</taxon>
        <taxon>Peracarida</taxon>
        <taxon>Isopoda</taxon>
        <taxon>Oniscidea</taxon>
        <taxon>Crinocheta</taxon>
        <taxon>Armadillidiidae</taxon>
        <taxon>Armadillidium</taxon>
    </lineage>
</organism>
<evidence type="ECO:0000256" key="4">
    <source>
        <dbReference type="RuleBase" id="RU003651"/>
    </source>
</evidence>
<keyword evidence="2 4" id="KW-0547">Nucleotide-binding</keyword>
<evidence type="ECO:0000313" key="7">
    <source>
        <dbReference type="EMBL" id="KAB7495873.1"/>
    </source>
</evidence>
<evidence type="ECO:0000256" key="1">
    <source>
        <dbReference type="ARBA" id="ARBA00006914"/>
    </source>
</evidence>
<proteinExistence type="inferred from homology"/>